<dbReference type="EMBL" id="CP037421">
    <property type="protein sequence ID" value="QDT24928.1"/>
    <property type="molecule type" value="Genomic_DNA"/>
</dbReference>
<dbReference type="RefSeq" id="WP_145447900.1">
    <property type="nucleotide sequence ID" value="NZ_CP037421.1"/>
</dbReference>
<sequence length="448" mass="50026" precursor="true">MKSNVQINAGVKLLALCLVSLCMSPAPVEAEPPAAETELFNGRDLSGWVNVNGAPDTWQVKDGTIVCTGEPRCFLRTDRMFENYVLELEWRHEKAGGNSGLFFHADALPQIGAPYPRAIEAQLFDDDHGSLFGIRGASLVPLTDPDKKGTTARARPLEKRFKPAGQWNQYVLTSKDGTVELAVNGKVVTRAKQTSLVKGYIGLQSEHTKVHFRNIRIRELPSSNPPPEKIAQADAGFKSLFDGLTFAGWNHRPGHKGHWVAHDGEIHYDGKAESKKRADRDLWTKEEFEDFVLIVDWRLSAEPEMKPHPIVLFNGDFLMEADNPRKRVTRPHLDAGDSGIYIRGSSKAQLNVWSQVLGSGEINGYRTDKTMPPEVRRACIPIKNADRPLGQWNRFEITMRGDRVSVVLNGTTVIEGAQLPEIPPQGPIALQHHNDPVEFRNLFIKELK</sequence>
<name>A0A517PZZ1_9PLAN</name>
<dbReference type="Pfam" id="PF06439">
    <property type="entry name" value="3keto-disac_hyd"/>
    <property type="match status" value="2"/>
</dbReference>
<keyword evidence="1" id="KW-0732">Signal</keyword>
<dbReference type="InterPro" id="IPR010496">
    <property type="entry name" value="AL/BT2_dom"/>
</dbReference>
<organism evidence="3 4">
    <name type="scientific">Gimesia panareensis</name>
    <dbReference type="NCBI Taxonomy" id="2527978"/>
    <lineage>
        <taxon>Bacteria</taxon>
        <taxon>Pseudomonadati</taxon>
        <taxon>Planctomycetota</taxon>
        <taxon>Planctomycetia</taxon>
        <taxon>Planctomycetales</taxon>
        <taxon>Planctomycetaceae</taxon>
        <taxon>Gimesia</taxon>
    </lineage>
</organism>
<dbReference type="Proteomes" id="UP000315647">
    <property type="component" value="Chromosome"/>
</dbReference>
<dbReference type="Gene3D" id="2.60.120.560">
    <property type="entry name" value="Exo-inulinase, domain 1"/>
    <property type="match status" value="2"/>
</dbReference>
<feature type="signal peptide" evidence="1">
    <location>
        <begin position="1"/>
        <end position="30"/>
    </location>
</feature>
<evidence type="ECO:0000259" key="2">
    <source>
        <dbReference type="Pfam" id="PF06439"/>
    </source>
</evidence>
<feature type="domain" description="3-keto-alpha-glucoside-1,2-lyase/3-keto-2-hydroxy-glucal hydratase" evidence="2">
    <location>
        <begin position="37"/>
        <end position="218"/>
    </location>
</feature>
<keyword evidence="4" id="KW-1185">Reference proteome</keyword>
<dbReference type="GO" id="GO:0016787">
    <property type="term" value="F:hydrolase activity"/>
    <property type="evidence" value="ECO:0007669"/>
    <property type="project" value="InterPro"/>
</dbReference>
<proteinExistence type="predicted"/>
<reference evidence="3 4" key="1">
    <citation type="submission" date="2019-03" db="EMBL/GenBank/DDBJ databases">
        <title>Deep-cultivation of Planctomycetes and their phenomic and genomic characterization uncovers novel biology.</title>
        <authorList>
            <person name="Wiegand S."/>
            <person name="Jogler M."/>
            <person name="Boedeker C."/>
            <person name="Pinto D."/>
            <person name="Vollmers J."/>
            <person name="Rivas-Marin E."/>
            <person name="Kohn T."/>
            <person name="Peeters S.H."/>
            <person name="Heuer A."/>
            <person name="Rast P."/>
            <person name="Oberbeckmann S."/>
            <person name="Bunk B."/>
            <person name="Jeske O."/>
            <person name="Meyerdierks A."/>
            <person name="Storesund J.E."/>
            <person name="Kallscheuer N."/>
            <person name="Luecker S."/>
            <person name="Lage O.M."/>
            <person name="Pohl T."/>
            <person name="Merkel B.J."/>
            <person name="Hornburger P."/>
            <person name="Mueller R.-W."/>
            <person name="Bruemmer F."/>
            <person name="Labrenz M."/>
            <person name="Spormann A.M."/>
            <person name="Op den Camp H."/>
            <person name="Overmann J."/>
            <person name="Amann R."/>
            <person name="Jetten M.S.M."/>
            <person name="Mascher T."/>
            <person name="Medema M.H."/>
            <person name="Devos D.P."/>
            <person name="Kaster A.-K."/>
            <person name="Ovreas L."/>
            <person name="Rohde M."/>
            <person name="Galperin M.Y."/>
            <person name="Jogler C."/>
        </authorList>
    </citation>
    <scope>NUCLEOTIDE SEQUENCE [LARGE SCALE GENOMIC DNA]</scope>
    <source>
        <strain evidence="3 4">Enr10</strain>
    </source>
</reference>
<evidence type="ECO:0000313" key="3">
    <source>
        <dbReference type="EMBL" id="QDT24928.1"/>
    </source>
</evidence>
<protein>
    <recommendedName>
        <fullName evidence="2">3-keto-alpha-glucoside-1,2-lyase/3-keto-2-hydroxy-glucal hydratase domain-containing protein</fullName>
    </recommendedName>
</protein>
<accession>A0A517PZZ1</accession>
<feature type="domain" description="3-keto-alpha-glucoside-1,2-lyase/3-keto-2-hydroxy-glucal hydratase" evidence="2">
    <location>
        <begin position="236"/>
        <end position="445"/>
    </location>
</feature>
<dbReference type="AlphaFoldDB" id="A0A517PZZ1"/>
<evidence type="ECO:0000313" key="4">
    <source>
        <dbReference type="Proteomes" id="UP000315647"/>
    </source>
</evidence>
<feature type="chain" id="PRO_5021973169" description="3-keto-alpha-glucoside-1,2-lyase/3-keto-2-hydroxy-glucal hydratase domain-containing protein" evidence="1">
    <location>
        <begin position="31"/>
        <end position="448"/>
    </location>
</feature>
<evidence type="ECO:0000256" key="1">
    <source>
        <dbReference type="SAM" id="SignalP"/>
    </source>
</evidence>
<gene>
    <name evidence="3" type="ORF">Enr10x_02200</name>
</gene>